<sequence length="75" mass="8765">MDNLPTYFKRTFDDYKVLVKVNPADLTGIELIIHPDGKIEKTTMEFDEEIYDDLEVDEFEPCSPLEFNMYLKGLA</sequence>
<evidence type="ECO:0000313" key="2">
    <source>
        <dbReference type="Proteomes" id="UP000248688"/>
    </source>
</evidence>
<dbReference type="KEGG" id="est:DN752_18535"/>
<dbReference type="EMBL" id="CP030041">
    <property type="protein sequence ID" value="AWW31971.1"/>
    <property type="molecule type" value="Genomic_DNA"/>
</dbReference>
<organism evidence="1 2">
    <name type="scientific">Echinicola strongylocentroti</name>
    <dbReference type="NCBI Taxonomy" id="1795355"/>
    <lineage>
        <taxon>Bacteria</taxon>
        <taxon>Pseudomonadati</taxon>
        <taxon>Bacteroidota</taxon>
        <taxon>Cytophagia</taxon>
        <taxon>Cytophagales</taxon>
        <taxon>Cyclobacteriaceae</taxon>
        <taxon>Echinicola</taxon>
    </lineage>
</organism>
<proteinExistence type="predicted"/>
<accession>A0A2Z4ILH3</accession>
<reference evidence="1 2" key="1">
    <citation type="submission" date="2018-06" db="EMBL/GenBank/DDBJ databases">
        <title>Echinicola strongylocentroti sp. nov., isolated from a sea urchin Strongylocentrotus intermedius.</title>
        <authorList>
            <person name="Bae S.S."/>
        </authorList>
    </citation>
    <scope>NUCLEOTIDE SEQUENCE [LARGE SCALE GENOMIC DNA]</scope>
    <source>
        <strain evidence="1 2">MEBiC08714</strain>
    </source>
</reference>
<evidence type="ECO:0000313" key="1">
    <source>
        <dbReference type="EMBL" id="AWW31971.1"/>
    </source>
</evidence>
<name>A0A2Z4ILH3_9BACT</name>
<gene>
    <name evidence="1" type="ORF">DN752_18535</name>
</gene>
<protein>
    <submittedName>
        <fullName evidence="1">Uncharacterized protein</fullName>
    </submittedName>
</protein>
<dbReference type="Proteomes" id="UP000248688">
    <property type="component" value="Chromosome"/>
</dbReference>
<keyword evidence="2" id="KW-1185">Reference proteome</keyword>
<dbReference type="RefSeq" id="WP_112785344.1">
    <property type="nucleotide sequence ID" value="NZ_CP030041.1"/>
</dbReference>
<dbReference type="OrthoDB" id="839633at2"/>
<dbReference type="AlphaFoldDB" id="A0A2Z4ILH3"/>